<name>A0AAV8ZHB6_9CUCU</name>
<dbReference type="EMBL" id="JAPWTK010000002">
    <property type="protein sequence ID" value="KAJ8962766.1"/>
    <property type="molecule type" value="Genomic_DNA"/>
</dbReference>
<gene>
    <name evidence="1" type="ORF">NQ318_001165</name>
</gene>
<evidence type="ECO:0000313" key="2">
    <source>
        <dbReference type="Proteomes" id="UP001162162"/>
    </source>
</evidence>
<comment type="caution">
    <text evidence="1">The sequence shown here is derived from an EMBL/GenBank/DDBJ whole genome shotgun (WGS) entry which is preliminary data.</text>
</comment>
<accession>A0AAV8ZHB6</accession>
<sequence length="77" mass="9390">MISYIFYKAVVAKFIAIKKRVVWYFSRLTKWKIAKNKKIVLVFTKWSTTMVMMQQTYRVMIDYLDHFIYLVLITDPL</sequence>
<dbReference type="AlphaFoldDB" id="A0AAV8ZHB6"/>
<dbReference type="Proteomes" id="UP001162162">
    <property type="component" value="Unassembled WGS sequence"/>
</dbReference>
<proteinExistence type="predicted"/>
<protein>
    <submittedName>
        <fullName evidence="1">Uncharacterized protein</fullName>
    </submittedName>
</protein>
<keyword evidence="2" id="KW-1185">Reference proteome</keyword>
<organism evidence="1 2">
    <name type="scientific">Aromia moschata</name>
    <dbReference type="NCBI Taxonomy" id="1265417"/>
    <lineage>
        <taxon>Eukaryota</taxon>
        <taxon>Metazoa</taxon>
        <taxon>Ecdysozoa</taxon>
        <taxon>Arthropoda</taxon>
        <taxon>Hexapoda</taxon>
        <taxon>Insecta</taxon>
        <taxon>Pterygota</taxon>
        <taxon>Neoptera</taxon>
        <taxon>Endopterygota</taxon>
        <taxon>Coleoptera</taxon>
        <taxon>Polyphaga</taxon>
        <taxon>Cucujiformia</taxon>
        <taxon>Chrysomeloidea</taxon>
        <taxon>Cerambycidae</taxon>
        <taxon>Cerambycinae</taxon>
        <taxon>Callichromatini</taxon>
        <taxon>Aromia</taxon>
    </lineage>
</organism>
<evidence type="ECO:0000313" key="1">
    <source>
        <dbReference type="EMBL" id="KAJ8962766.1"/>
    </source>
</evidence>
<reference evidence="1" key="1">
    <citation type="journal article" date="2023" name="Insect Mol. Biol.">
        <title>Genome sequencing provides insights into the evolution of gene families encoding plant cell wall-degrading enzymes in longhorned beetles.</title>
        <authorList>
            <person name="Shin N.R."/>
            <person name="Okamura Y."/>
            <person name="Kirsch R."/>
            <person name="Pauchet Y."/>
        </authorList>
    </citation>
    <scope>NUCLEOTIDE SEQUENCE</scope>
    <source>
        <strain evidence="1">AMC_N1</strain>
    </source>
</reference>